<dbReference type="Pfam" id="PF00612">
    <property type="entry name" value="IQ"/>
    <property type="match status" value="2"/>
</dbReference>
<gene>
    <name evidence="5" type="ORF">TRFO_23733</name>
</gene>
<feature type="coiled-coil region" evidence="3">
    <location>
        <begin position="1400"/>
        <end position="1437"/>
    </location>
</feature>
<proteinExistence type="predicted"/>
<dbReference type="PROSITE" id="PS51450">
    <property type="entry name" value="LRR"/>
    <property type="match status" value="1"/>
</dbReference>
<dbReference type="InterPro" id="IPR000048">
    <property type="entry name" value="IQ_motif_EF-hand-BS"/>
</dbReference>
<name>A0A1J4KA76_9EUKA</name>
<feature type="compositionally biased region" description="Basic residues" evidence="4">
    <location>
        <begin position="1031"/>
        <end position="1047"/>
    </location>
</feature>
<evidence type="ECO:0000313" key="5">
    <source>
        <dbReference type="EMBL" id="OHT07874.1"/>
    </source>
</evidence>
<feature type="region of interest" description="Disordered" evidence="4">
    <location>
        <begin position="1172"/>
        <end position="1207"/>
    </location>
</feature>
<evidence type="ECO:0000313" key="6">
    <source>
        <dbReference type="Proteomes" id="UP000179807"/>
    </source>
</evidence>
<dbReference type="InterPro" id="IPR032675">
    <property type="entry name" value="LRR_dom_sf"/>
</dbReference>
<keyword evidence="1" id="KW-0433">Leucine-rich repeat</keyword>
<organism evidence="5 6">
    <name type="scientific">Tritrichomonas foetus</name>
    <dbReference type="NCBI Taxonomy" id="1144522"/>
    <lineage>
        <taxon>Eukaryota</taxon>
        <taxon>Metamonada</taxon>
        <taxon>Parabasalia</taxon>
        <taxon>Tritrichomonadida</taxon>
        <taxon>Tritrichomonadidae</taxon>
        <taxon>Tritrichomonas</taxon>
    </lineage>
</organism>
<feature type="compositionally biased region" description="Basic residues" evidence="4">
    <location>
        <begin position="970"/>
        <end position="982"/>
    </location>
</feature>
<dbReference type="PROSITE" id="PS50096">
    <property type="entry name" value="IQ"/>
    <property type="match status" value="3"/>
</dbReference>
<dbReference type="Gene3D" id="1.20.5.190">
    <property type="match status" value="1"/>
</dbReference>
<accession>A0A1J4KA76</accession>
<dbReference type="OrthoDB" id="2148418at2759"/>
<evidence type="ECO:0000256" key="3">
    <source>
        <dbReference type="SAM" id="Coils"/>
    </source>
</evidence>
<feature type="region of interest" description="Disordered" evidence="4">
    <location>
        <begin position="909"/>
        <end position="931"/>
    </location>
</feature>
<keyword evidence="2" id="KW-0677">Repeat</keyword>
<dbReference type="CDD" id="cd23767">
    <property type="entry name" value="IQCD"/>
    <property type="match status" value="2"/>
</dbReference>
<dbReference type="SUPFAM" id="SSF52075">
    <property type="entry name" value="Outer arm dynein light chain 1"/>
    <property type="match status" value="1"/>
</dbReference>
<feature type="compositionally biased region" description="Polar residues" evidence="4">
    <location>
        <begin position="1178"/>
        <end position="1207"/>
    </location>
</feature>
<dbReference type="RefSeq" id="XP_068361010.1">
    <property type="nucleotide sequence ID" value="XM_068503331.1"/>
</dbReference>
<dbReference type="PANTHER" id="PTHR46652:SF7">
    <property type="entry name" value="LEUCINE-RICH REPEAT AND IQ DOMAIN-CONTAINING PROTEIN 1"/>
    <property type="match status" value="1"/>
</dbReference>
<dbReference type="Proteomes" id="UP000179807">
    <property type="component" value="Unassembled WGS sequence"/>
</dbReference>
<keyword evidence="3" id="KW-0175">Coiled coil</keyword>
<feature type="compositionally biased region" description="Basic and acidic residues" evidence="4">
    <location>
        <begin position="1021"/>
        <end position="1030"/>
    </location>
</feature>
<dbReference type="InterPro" id="IPR001611">
    <property type="entry name" value="Leu-rich_rpt"/>
</dbReference>
<evidence type="ECO:0008006" key="7">
    <source>
        <dbReference type="Google" id="ProtNLM"/>
    </source>
</evidence>
<protein>
    <recommendedName>
        <fullName evidence="7">IQ calmodulin-binding motif family protein</fullName>
    </recommendedName>
</protein>
<dbReference type="VEuPathDB" id="TrichDB:TRFO_23733"/>
<evidence type="ECO:0000256" key="2">
    <source>
        <dbReference type="ARBA" id="ARBA00022737"/>
    </source>
</evidence>
<feature type="compositionally biased region" description="Polar residues" evidence="4">
    <location>
        <begin position="1055"/>
        <end position="1085"/>
    </location>
</feature>
<dbReference type="Gene3D" id="3.80.10.10">
    <property type="entry name" value="Ribonuclease Inhibitor"/>
    <property type="match status" value="1"/>
</dbReference>
<feature type="region of interest" description="Disordered" evidence="4">
    <location>
        <begin position="951"/>
        <end position="1125"/>
    </location>
</feature>
<dbReference type="GeneID" id="94838035"/>
<feature type="compositionally biased region" description="Polar residues" evidence="4">
    <location>
        <begin position="998"/>
        <end position="1020"/>
    </location>
</feature>
<keyword evidence="6" id="KW-1185">Reference proteome</keyword>
<dbReference type="PANTHER" id="PTHR46652">
    <property type="entry name" value="LEUCINE-RICH REPEAT AND IQ DOMAIN-CONTAINING PROTEIN 1-RELATED"/>
    <property type="match status" value="1"/>
</dbReference>
<dbReference type="EMBL" id="MLAK01000683">
    <property type="protein sequence ID" value="OHT07874.1"/>
    <property type="molecule type" value="Genomic_DNA"/>
</dbReference>
<reference evidence="5" key="1">
    <citation type="submission" date="2016-10" db="EMBL/GenBank/DDBJ databases">
        <authorList>
            <person name="Benchimol M."/>
            <person name="Almeida L.G."/>
            <person name="Vasconcelos A.T."/>
            <person name="Perreira-Neves A."/>
            <person name="Rosa I.A."/>
            <person name="Tasca T."/>
            <person name="Bogo M.R."/>
            <person name="de Souza W."/>
        </authorList>
    </citation>
    <scope>NUCLEOTIDE SEQUENCE [LARGE SCALE GENOMIC DNA]</scope>
    <source>
        <strain evidence="5">K</strain>
    </source>
</reference>
<feature type="compositionally biased region" description="Polar residues" evidence="4">
    <location>
        <begin position="1104"/>
        <end position="1118"/>
    </location>
</feature>
<feature type="compositionally biased region" description="Low complexity" evidence="4">
    <location>
        <begin position="1086"/>
        <end position="1095"/>
    </location>
</feature>
<evidence type="ECO:0000256" key="4">
    <source>
        <dbReference type="SAM" id="MobiDB-lite"/>
    </source>
</evidence>
<dbReference type="InterPro" id="IPR050836">
    <property type="entry name" value="SDS22/Internalin_LRR"/>
</dbReference>
<evidence type="ECO:0000256" key="1">
    <source>
        <dbReference type="ARBA" id="ARBA00022614"/>
    </source>
</evidence>
<sequence>MGDVLTEDIIYDAADVLKENTPFENIKFFSISVQQFRDISIITRMTSLRIVQFRLCSIRVFPEEFFSMPNLESIDLSGNSISFFAEDGKWDQMLSLKTLNLSENNISEINEITKLSGIPNIRHLILSGNICLSANNAFDRIVEIFPTLDVLNDSIITSQHRGYIKEYCDFNHDSLVPLTKADDFIFAYVKYMHSTANERLVRRHKAQFFCIHKVLRRYSAALKIQSVFRGIIERRKWKNMRSKAIFLETFIRYWYLKRNKAAIKIQGAFRYFKLRRVIIEYRNARKIQSAWRTFTCRDEAIVNVFEINENTFKVYLTNESYQNLIKFCNSQNFTQIPKLTNDDEFRVIRIGPLKKRILPGSPVVYYNIDDNVLVRRNRRHLSTTNSIWCNHDHKTLTVVEQVSHQGVNYTKYCPYSVIQYLPFTNAIRPLKTKSGTFLNYENLKYVQFTNRSIFHKFVSIISHSLPEGIILFPYMSLNEASSQLTVHSTIRMILERKREFLQMKKYAIEKRAAKCIVSFVRSSRLKRFISHISNILHYSDVIPESMTFFVTQEFLDQINEIPIKFAVEYGFNSDHCLVLSREKTDPFLANFIPTDDIVYRGNRFIKIVKAETIIRPAIPSMFSIPVSRKTIQKGKIRRITFLSPEEAFRRLFLFAFMTGNFNQFMTDSQVVEYCAAVIIQNHWRGHILRREYRHFGAQAGKVVNPAILLKMEVINTSNQKKDQVPQTFKNFMRPEVPPEVVIANLRGDYRPWEKIRGYKNYPPYEPPPDKPKYEEEEQVFTESMRNMGMTKDFDNALENSLVPSFDTTSPNLKDYTYNEYNNMNSTNFDSSVHEFYQKRRPATAIKKPPKFEIELESQNIFRSPISKIKALDPYLPMATLPMNPEAITPIDRSEEAFALAPLSLPKRSMVKDDSYKSPPPLKNRKQPEVMEKTPHVPITPHLETLDELPHLETLDESPQLTPKPLSSAGKKNKKKKKNKLQKSKTMVDPTQESKKTKNSYSTSALPINIPESSQDQTSTDTNERLSERSSSKKGKSKAKGKKKSKKTPAKDLHDNSLTPASAASNISVTPSGLLSQTTQQNKRPGTSTLTTPTTSARPKIIEPISQTSSTKPTPTIQKGQVKGPKALIDLSKGESSTKKKDPTIHVPTPKLQTTHYTSATMQNSDFSESLVPQPLGSAGSTVRPSTAITTPNPEENLSNQGAKSSKHSITSKMSITPMNSLKSFNSIISAQDSTPSFATEKSDASDISFSVYDMRYPQRPSSVLMTTSPQWTDNSFRDALRRACTKLVRLHQLGIQIEQAMVVDNTIAEKAAAAFQARSKIQLAREARGIQKVQELQDLIDRNKIEQFEREEQVKQVRARTALTRTRNATKVRTVHKEAITKYKKERDFALHFVSVSRQVAQVVEQRHMKEERRRQLEDAANSVSKHRTETKQLKEKFHQKVKDMEEDRRKVVARDKLINEEKRAIQTEAHQRRIEMLSELKENAKLMKDAYHEYKSQKKVVSSNIPPPLETDEIEGAALIIGGYIGENLGEVEAHLLCEIISQIV</sequence>
<comment type="caution">
    <text evidence="5">The sequence shown here is derived from an EMBL/GenBank/DDBJ whole genome shotgun (WGS) entry which is preliminary data.</text>
</comment>
<dbReference type="SMART" id="SM00015">
    <property type="entry name" value="IQ"/>
    <property type="match status" value="3"/>
</dbReference>